<keyword evidence="2" id="KW-0964">Secreted</keyword>
<dbReference type="EnsemblMetazoa" id="ADIR016024-RA">
    <property type="protein sequence ID" value="ADIR016024-PA"/>
    <property type="gene ID" value="ADIR016024"/>
</dbReference>
<evidence type="ECO:0000256" key="2">
    <source>
        <dbReference type="ARBA" id="ARBA00022525"/>
    </source>
</evidence>
<dbReference type="AlphaFoldDB" id="A0A2C9GVA0"/>
<dbReference type="SMART" id="SM00020">
    <property type="entry name" value="Tryp_SPc"/>
    <property type="match status" value="1"/>
</dbReference>
<dbReference type="PANTHER" id="PTHR24256">
    <property type="entry name" value="TRYPTASE-RELATED"/>
    <property type="match status" value="1"/>
</dbReference>
<dbReference type="GO" id="GO:0005576">
    <property type="term" value="C:extracellular region"/>
    <property type="evidence" value="ECO:0007669"/>
    <property type="project" value="UniProtKB-SubCell"/>
</dbReference>
<accession>A0A2C9GVA0</accession>
<dbReference type="InterPro" id="IPR001314">
    <property type="entry name" value="Peptidase_S1A"/>
</dbReference>
<evidence type="ECO:0000256" key="5">
    <source>
        <dbReference type="ARBA" id="ARBA00022859"/>
    </source>
</evidence>
<sequence>MAHACISSTGGSVNLVVLLIVTTSFGRSLALELGSVCETRAGDRGRCVEAERCRELHTLSSAPSGREGASDTPRGSMCNDTLICCPKHTTLPEPPQCGTQNAIRKIEGPQAYIDEFPWMALIEYKHYGGRTVYYCDGVLIDARNILTAAHCLHSIPKTLQLQRVRLGEWNVSSANDCEQGFCSDPPIDLEIGKIIVHPDYQRGDWNHAHDIALVRFTRNVPYSDTIRPICLPSVETPSAGGNSPSVIVAGWEEEVKGWAYSTIRPQAECASLYRVQQLLYMQPGQLCVGHRFESNNCRYTAGSPVVQKVDGSWYVRGIGCVQPSSCAPGVGNLYTDVLQYVDWIRDNVY</sequence>
<evidence type="ECO:0000313" key="12">
    <source>
        <dbReference type="Proteomes" id="UP000075884"/>
    </source>
</evidence>
<evidence type="ECO:0000256" key="7">
    <source>
        <dbReference type="ARBA" id="ARBA00023180"/>
    </source>
</evidence>
<reference evidence="11" key="2">
    <citation type="submission" date="2020-05" db="UniProtKB">
        <authorList>
            <consortium name="EnsemblMetazoa"/>
        </authorList>
    </citation>
    <scope>IDENTIFICATION</scope>
    <source>
        <strain evidence="11">WRAIR2</strain>
    </source>
</reference>
<dbReference type="PROSITE" id="PS00134">
    <property type="entry name" value="TRYPSIN_HIS"/>
    <property type="match status" value="1"/>
</dbReference>
<evidence type="ECO:0000256" key="1">
    <source>
        <dbReference type="ARBA" id="ARBA00004613"/>
    </source>
</evidence>
<dbReference type="InterPro" id="IPR009003">
    <property type="entry name" value="Peptidase_S1_PA"/>
</dbReference>
<keyword evidence="3" id="KW-0399">Innate immunity</keyword>
<dbReference type="VEuPathDB" id="VectorBase:ADIR016024"/>
<organism evidence="11 12">
    <name type="scientific">Anopheles dirus</name>
    <dbReference type="NCBI Taxonomy" id="7168"/>
    <lineage>
        <taxon>Eukaryota</taxon>
        <taxon>Metazoa</taxon>
        <taxon>Ecdysozoa</taxon>
        <taxon>Arthropoda</taxon>
        <taxon>Hexapoda</taxon>
        <taxon>Insecta</taxon>
        <taxon>Pterygota</taxon>
        <taxon>Neoptera</taxon>
        <taxon>Endopterygota</taxon>
        <taxon>Diptera</taxon>
        <taxon>Nematocera</taxon>
        <taxon>Culicoidea</taxon>
        <taxon>Culicidae</taxon>
        <taxon>Anophelinae</taxon>
        <taxon>Anopheles</taxon>
    </lineage>
</organism>
<keyword evidence="5" id="KW-0391">Immunity</keyword>
<dbReference type="GO" id="GO:0004252">
    <property type="term" value="F:serine-type endopeptidase activity"/>
    <property type="evidence" value="ECO:0007669"/>
    <property type="project" value="InterPro"/>
</dbReference>
<comment type="subcellular location">
    <subcellularLocation>
        <location evidence="1">Secreted</location>
    </subcellularLocation>
</comment>
<feature type="chain" id="PRO_5012722568" description="Peptidase S1 domain-containing protein" evidence="9">
    <location>
        <begin position="31"/>
        <end position="349"/>
    </location>
</feature>
<comment type="similarity">
    <text evidence="8">Belongs to the peptidase S1 family. CLIP subfamily.</text>
</comment>
<evidence type="ECO:0000259" key="10">
    <source>
        <dbReference type="PROSITE" id="PS50240"/>
    </source>
</evidence>
<feature type="signal peptide" evidence="9">
    <location>
        <begin position="1"/>
        <end position="30"/>
    </location>
</feature>
<evidence type="ECO:0000256" key="3">
    <source>
        <dbReference type="ARBA" id="ARBA00022588"/>
    </source>
</evidence>
<keyword evidence="4 9" id="KW-0732">Signal</keyword>
<dbReference type="InterPro" id="IPR038565">
    <property type="entry name" value="CLIP_sf"/>
</dbReference>
<dbReference type="CDD" id="cd00190">
    <property type="entry name" value="Tryp_SPc"/>
    <property type="match status" value="1"/>
</dbReference>
<dbReference type="Gene3D" id="2.40.10.10">
    <property type="entry name" value="Trypsin-like serine proteases"/>
    <property type="match status" value="2"/>
</dbReference>
<evidence type="ECO:0000256" key="8">
    <source>
        <dbReference type="ARBA" id="ARBA00024195"/>
    </source>
</evidence>
<dbReference type="InterPro" id="IPR001254">
    <property type="entry name" value="Trypsin_dom"/>
</dbReference>
<evidence type="ECO:0000256" key="4">
    <source>
        <dbReference type="ARBA" id="ARBA00022729"/>
    </source>
</evidence>
<dbReference type="InterPro" id="IPR018114">
    <property type="entry name" value="TRYPSIN_HIS"/>
</dbReference>
<dbReference type="GO" id="GO:0045087">
    <property type="term" value="P:innate immune response"/>
    <property type="evidence" value="ECO:0007669"/>
    <property type="project" value="UniProtKB-KW"/>
</dbReference>
<feature type="domain" description="Peptidase S1" evidence="10">
    <location>
        <begin position="105"/>
        <end position="349"/>
    </location>
</feature>
<dbReference type="GO" id="GO:0006508">
    <property type="term" value="P:proteolysis"/>
    <property type="evidence" value="ECO:0007669"/>
    <property type="project" value="InterPro"/>
</dbReference>
<dbReference type="PROSITE" id="PS50240">
    <property type="entry name" value="TRYPSIN_DOM"/>
    <property type="match status" value="1"/>
</dbReference>
<dbReference type="Proteomes" id="UP000075884">
    <property type="component" value="Unassembled WGS sequence"/>
</dbReference>
<keyword evidence="6" id="KW-1015">Disulfide bond</keyword>
<evidence type="ECO:0000313" key="11">
    <source>
        <dbReference type="EnsemblMetazoa" id="ADIR016024-PA"/>
    </source>
</evidence>
<proteinExistence type="inferred from homology"/>
<dbReference type="InterPro" id="IPR043504">
    <property type="entry name" value="Peptidase_S1_PA_chymotrypsin"/>
</dbReference>
<reference evidence="12" key="1">
    <citation type="submission" date="2013-03" db="EMBL/GenBank/DDBJ databases">
        <title>The Genome Sequence of Anopheles dirus WRAIR2.</title>
        <authorList>
            <consortium name="The Broad Institute Genomics Platform"/>
            <person name="Neafsey D.E."/>
            <person name="Walton C."/>
            <person name="Walker B."/>
            <person name="Young S.K."/>
            <person name="Zeng Q."/>
            <person name="Gargeya S."/>
            <person name="Fitzgerald M."/>
            <person name="Haas B."/>
            <person name="Abouelleil A."/>
            <person name="Allen A.W."/>
            <person name="Alvarado L."/>
            <person name="Arachchi H.M."/>
            <person name="Berlin A.M."/>
            <person name="Chapman S.B."/>
            <person name="Gainer-Dewar J."/>
            <person name="Goldberg J."/>
            <person name="Griggs A."/>
            <person name="Gujja S."/>
            <person name="Hansen M."/>
            <person name="Howarth C."/>
            <person name="Imamovic A."/>
            <person name="Ireland A."/>
            <person name="Larimer J."/>
            <person name="McCowan C."/>
            <person name="Murphy C."/>
            <person name="Pearson M."/>
            <person name="Poon T.W."/>
            <person name="Priest M."/>
            <person name="Roberts A."/>
            <person name="Saif S."/>
            <person name="Shea T."/>
            <person name="Sisk P."/>
            <person name="Sykes S."/>
            <person name="Wortman J."/>
            <person name="Nusbaum C."/>
            <person name="Birren B."/>
        </authorList>
    </citation>
    <scope>NUCLEOTIDE SEQUENCE [LARGE SCALE GENOMIC DNA]</scope>
    <source>
        <strain evidence="12">WRAIR2</strain>
    </source>
</reference>
<keyword evidence="12" id="KW-1185">Reference proteome</keyword>
<dbReference type="STRING" id="7168.A0A2C9GVA0"/>
<dbReference type="SUPFAM" id="SSF50494">
    <property type="entry name" value="Trypsin-like serine proteases"/>
    <property type="match status" value="1"/>
</dbReference>
<dbReference type="Pfam" id="PF00089">
    <property type="entry name" value="Trypsin"/>
    <property type="match status" value="1"/>
</dbReference>
<dbReference type="InterPro" id="IPR051487">
    <property type="entry name" value="Ser/Thr_Proteases_Immune/Dev"/>
</dbReference>
<protein>
    <recommendedName>
        <fullName evidence="10">Peptidase S1 domain-containing protein</fullName>
    </recommendedName>
</protein>
<name>A0A2C9GVA0_9DIPT</name>
<evidence type="ECO:0000256" key="6">
    <source>
        <dbReference type="ARBA" id="ARBA00023157"/>
    </source>
</evidence>
<dbReference type="Gene3D" id="3.30.1640.30">
    <property type="match status" value="1"/>
</dbReference>
<keyword evidence="7" id="KW-0325">Glycoprotein</keyword>
<dbReference type="PRINTS" id="PR00722">
    <property type="entry name" value="CHYMOTRYPSIN"/>
</dbReference>
<evidence type="ECO:0000256" key="9">
    <source>
        <dbReference type="SAM" id="SignalP"/>
    </source>
</evidence>
<dbReference type="FunFam" id="2.40.10.10:FF:000028">
    <property type="entry name" value="Serine protease easter"/>
    <property type="match status" value="1"/>
</dbReference>